<evidence type="ECO:0000256" key="2">
    <source>
        <dbReference type="ARBA" id="ARBA00023239"/>
    </source>
</evidence>
<dbReference type="Pfam" id="PF05426">
    <property type="entry name" value="Alginate_lyase"/>
    <property type="match status" value="1"/>
</dbReference>
<dbReference type="InterPro" id="IPR008929">
    <property type="entry name" value="Chondroitin_lyas"/>
</dbReference>
<dbReference type="InterPro" id="IPR008397">
    <property type="entry name" value="Alginate_lyase_dom"/>
</dbReference>
<keyword evidence="3" id="KW-1133">Transmembrane helix</keyword>
<keyword evidence="1" id="KW-0732">Signal</keyword>
<feature type="transmembrane region" description="Helical" evidence="3">
    <location>
        <begin position="20"/>
        <end position="43"/>
    </location>
</feature>
<dbReference type="Gene3D" id="1.50.10.100">
    <property type="entry name" value="Chondroitin AC/alginate lyase"/>
    <property type="match status" value="1"/>
</dbReference>
<evidence type="ECO:0000313" key="5">
    <source>
        <dbReference type="EMBL" id="TLD68934.1"/>
    </source>
</evidence>
<keyword evidence="3" id="KW-0812">Transmembrane</keyword>
<feature type="transmembrane region" description="Helical" evidence="3">
    <location>
        <begin position="55"/>
        <end position="73"/>
    </location>
</feature>
<evidence type="ECO:0000256" key="1">
    <source>
        <dbReference type="ARBA" id="ARBA00022729"/>
    </source>
</evidence>
<name>A0A5R8K9F3_9BACT</name>
<evidence type="ECO:0000259" key="4">
    <source>
        <dbReference type="Pfam" id="PF05426"/>
    </source>
</evidence>
<proteinExistence type="predicted"/>
<dbReference type="GO" id="GO:0042597">
    <property type="term" value="C:periplasmic space"/>
    <property type="evidence" value="ECO:0007669"/>
    <property type="project" value="InterPro"/>
</dbReference>
<comment type="caution">
    <text evidence="5">The sequence shown here is derived from an EMBL/GenBank/DDBJ whole genome shotgun (WGS) entry which is preliminary data.</text>
</comment>
<dbReference type="OrthoDB" id="428577at2"/>
<accession>A0A5R8K9F3</accession>
<dbReference type="GO" id="GO:0016829">
    <property type="term" value="F:lyase activity"/>
    <property type="evidence" value="ECO:0007669"/>
    <property type="project" value="UniProtKB-KW"/>
</dbReference>
<gene>
    <name evidence="5" type="ORF">FEM03_19940</name>
</gene>
<dbReference type="SUPFAM" id="SSF48230">
    <property type="entry name" value="Chondroitin AC/alginate lyase"/>
    <property type="match status" value="1"/>
</dbReference>
<keyword evidence="3" id="KW-0472">Membrane</keyword>
<protein>
    <submittedName>
        <fullName evidence="5">Alginate lyase</fullName>
    </submittedName>
</protein>
<reference evidence="5 6" key="1">
    <citation type="submission" date="2019-05" db="EMBL/GenBank/DDBJ databases">
        <title>Verrucobacter flavum gen. nov., sp. nov. a new member of the family Verrucomicrobiaceae.</title>
        <authorList>
            <person name="Szuroczki S."/>
            <person name="Abbaszade G."/>
            <person name="Szabo A."/>
            <person name="Felfoldi T."/>
            <person name="Schumann P."/>
            <person name="Boka K."/>
            <person name="Keki Z."/>
            <person name="Toumi M."/>
            <person name="Toth E."/>
        </authorList>
    </citation>
    <scope>NUCLEOTIDE SEQUENCE [LARGE SCALE GENOMIC DNA]</scope>
    <source>
        <strain evidence="5 6">MG-N-17</strain>
    </source>
</reference>
<evidence type="ECO:0000313" key="6">
    <source>
        <dbReference type="Proteomes" id="UP000306196"/>
    </source>
</evidence>
<dbReference type="AlphaFoldDB" id="A0A5R8K9F3"/>
<keyword evidence="2 5" id="KW-0456">Lyase</keyword>
<dbReference type="EMBL" id="VAUV01000017">
    <property type="protein sequence ID" value="TLD68934.1"/>
    <property type="molecule type" value="Genomic_DNA"/>
</dbReference>
<organism evidence="5 6">
    <name type="scientific">Phragmitibacter flavus</name>
    <dbReference type="NCBI Taxonomy" id="2576071"/>
    <lineage>
        <taxon>Bacteria</taxon>
        <taxon>Pseudomonadati</taxon>
        <taxon>Verrucomicrobiota</taxon>
        <taxon>Verrucomicrobiia</taxon>
        <taxon>Verrucomicrobiales</taxon>
        <taxon>Verrucomicrobiaceae</taxon>
        <taxon>Phragmitibacter</taxon>
    </lineage>
</organism>
<feature type="domain" description="Alginate lyase" evidence="4">
    <location>
        <begin position="128"/>
        <end position="405"/>
    </location>
</feature>
<sequence length="454" mass="51309">MPRWGGGMWGADSCTSLHGLGVLGSWFLVLGSWFLVLGVGRWGARLMGGGRLGEMRLTVMMLGLVLVVMRMGGEDLRAQEPGTFSISPKVLMESARRLKEGDESLKPALKALVSEAERGLKAKTESVMGKEERAASGDPHDYFSIGVYWWPDPKKPDGLPWIRRDGVRNPGAREDNDASRFSRVNKWVETLGLAYYFTREEKYAAKAAEFLRVWYLNEGTRMNPHMNYAQAVPGRNDGRSTGLIEAESMMGMLDGVAMIRGSEAWTLDDGESLSGWLEQFYQWLRTSDSGLEYEKAENNHGVYHDVIATHLALYLGMKEEAEARSRAGLTRRLDAQIEADGTQPLELARTLSWSYSVFNLSAFMQLARMGESVGVDWWGHRGPKGQSLRGALDLLVPYLAEEKEWKLGKQIKKMDRKEVLPLMMRALDYEEIESYRNALEQHGTDKRERWWLAR</sequence>
<dbReference type="Proteomes" id="UP000306196">
    <property type="component" value="Unassembled WGS sequence"/>
</dbReference>
<evidence type="ECO:0000256" key="3">
    <source>
        <dbReference type="SAM" id="Phobius"/>
    </source>
</evidence>
<keyword evidence="6" id="KW-1185">Reference proteome</keyword>